<feature type="transmembrane region" description="Helical" evidence="1">
    <location>
        <begin position="416"/>
        <end position="434"/>
    </location>
</feature>
<dbReference type="Proteomes" id="UP000006339">
    <property type="component" value="Unassembled WGS sequence"/>
</dbReference>
<evidence type="ECO:0000313" key="2">
    <source>
        <dbReference type="EMBL" id="EKO51428.1"/>
    </source>
</evidence>
<evidence type="ECO:0000256" key="1">
    <source>
        <dbReference type="SAM" id="Phobius"/>
    </source>
</evidence>
<sequence>MAVRELNIALKTNQGDATDALKEYKEELNSVKKQFSDLGGSLDLFTDSQAAAFKEFGESIGDSLAGKADPAISELAKKLKTTESNIERLISKSREDLKLDSELIATAKAAGLTDKELEKLNQEMSDTANSAGSLSRMLKQVAAIGIAFAVGSFATASIEAATALEKQNGILQTLAGSQYPKLQSAITQTIQDSKGLASEGSLSQVANDAMKAGMSVNFISKNLSGLQQVAEVTGNDLSASMNEAYQAIQTGSDDFLKKNGALFSSYTKTFNQINNSAMTEVSKRLARERLISTALKENSALQDAYGSHLKSSSAIFQAYNQRMGDLKELFGKVLLEGMKPFLSTFVSILEYFTLGEDALNRVKGALVIFGSVFTGVLVALAAKMVVAASATAGGMIPALYGMAVAGWAAIAPWLPFIAIGAAVAATIAAIVLIVDDLLVWMDGGESIIGDFLGPFKDFDIKKLFGQAFDYLINLAKKYGKYLVMALFPISTLYFYFDEIVEWFKSLPEIIANLFKDIGPKIKETFSGIFPSGVFNFGTPGKADNVTKVHDAIITKTGKVIHTDPDDNLVALKDLGSLGRSKSSGGISVNIANVTLGAGSPQENATIFAKYLEKELEKIAIKLGLSAGLSPETM</sequence>
<evidence type="ECO:0000313" key="3">
    <source>
        <dbReference type="Proteomes" id="UP000006339"/>
    </source>
</evidence>
<protein>
    <submittedName>
        <fullName evidence="2">Uncharacterized protein</fullName>
    </submittedName>
</protein>
<dbReference type="NCBIfam" id="NF047706">
    <property type="entry name" value="LIC12611_phage_tail"/>
    <property type="match status" value="1"/>
</dbReference>
<gene>
    <name evidence="2" type="ORF">LEP1GSC131_2020</name>
</gene>
<organism evidence="2 3">
    <name type="scientific">Leptospira kirschneri str. 200802841</name>
    <dbReference type="NCBI Taxonomy" id="1193047"/>
    <lineage>
        <taxon>Bacteria</taxon>
        <taxon>Pseudomonadati</taxon>
        <taxon>Spirochaetota</taxon>
        <taxon>Spirochaetia</taxon>
        <taxon>Leptospirales</taxon>
        <taxon>Leptospiraceae</taxon>
        <taxon>Leptospira</taxon>
    </lineage>
</organism>
<keyword evidence="1" id="KW-0472">Membrane</keyword>
<feature type="transmembrane region" description="Helical" evidence="1">
    <location>
        <begin position="364"/>
        <end position="382"/>
    </location>
</feature>
<keyword evidence="1" id="KW-0812">Transmembrane</keyword>
<keyword evidence="3" id="KW-1185">Reference proteome</keyword>
<dbReference type="AlphaFoldDB" id="A0A828Y8L2"/>
<comment type="caution">
    <text evidence="2">The sequence shown here is derived from an EMBL/GenBank/DDBJ whole genome shotgun (WGS) entry which is preliminary data.</text>
</comment>
<name>A0A828Y8L2_9LEPT</name>
<dbReference type="RefSeq" id="WP_004770647.1">
    <property type="nucleotide sequence ID" value="NZ_AKWH02000041.1"/>
</dbReference>
<accession>A0A828Y8L2</accession>
<dbReference type="EMBL" id="AKWH02000041">
    <property type="protein sequence ID" value="EKO51428.1"/>
    <property type="molecule type" value="Genomic_DNA"/>
</dbReference>
<proteinExistence type="predicted"/>
<keyword evidence="1" id="KW-1133">Transmembrane helix</keyword>
<feature type="transmembrane region" description="Helical" evidence="1">
    <location>
        <begin position="478"/>
        <end position="496"/>
    </location>
</feature>
<reference evidence="2" key="1">
    <citation type="submission" date="2012-10" db="EMBL/GenBank/DDBJ databases">
        <authorList>
            <person name="Harkins D.M."/>
            <person name="Durkin A.S."/>
            <person name="Brinkac L.M."/>
            <person name="Selengut J.D."/>
            <person name="Sanka R."/>
            <person name="DePew J."/>
            <person name="Purushe J."/>
            <person name="Picardeau M."/>
            <person name="Werts C."/>
            <person name="Goarant C."/>
            <person name="Vinetz J.M."/>
            <person name="Sutton G.G."/>
            <person name="Nelson W.C."/>
            <person name="Fouts D.E."/>
        </authorList>
    </citation>
    <scope>NUCLEOTIDE SEQUENCE [LARGE SCALE GENOMIC DNA]</scope>
    <source>
        <strain evidence="2">200802841</strain>
    </source>
</reference>
<feature type="transmembrane region" description="Helical" evidence="1">
    <location>
        <begin position="389"/>
        <end position="410"/>
    </location>
</feature>